<keyword evidence="3" id="KW-1185">Reference proteome</keyword>
<gene>
    <name evidence="2" type="ORF">KUTeg_007674</name>
</gene>
<dbReference type="Proteomes" id="UP001217089">
    <property type="component" value="Unassembled WGS sequence"/>
</dbReference>
<feature type="signal peptide" evidence="1">
    <location>
        <begin position="1"/>
        <end position="21"/>
    </location>
</feature>
<accession>A0ABQ9FDZ9</accession>
<evidence type="ECO:0000256" key="1">
    <source>
        <dbReference type="SAM" id="SignalP"/>
    </source>
</evidence>
<proteinExistence type="predicted"/>
<feature type="chain" id="PRO_5046380044" evidence="1">
    <location>
        <begin position="22"/>
        <end position="605"/>
    </location>
</feature>
<keyword evidence="1" id="KW-0732">Signal</keyword>
<protein>
    <submittedName>
        <fullName evidence="2">Uncharacterized protein</fullName>
    </submittedName>
</protein>
<evidence type="ECO:0000313" key="3">
    <source>
        <dbReference type="Proteomes" id="UP001217089"/>
    </source>
</evidence>
<organism evidence="2 3">
    <name type="scientific">Tegillarca granosa</name>
    <name type="common">Malaysian cockle</name>
    <name type="synonym">Anadara granosa</name>
    <dbReference type="NCBI Taxonomy" id="220873"/>
    <lineage>
        <taxon>Eukaryota</taxon>
        <taxon>Metazoa</taxon>
        <taxon>Spiralia</taxon>
        <taxon>Lophotrochozoa</taxon>
        <taxon>Mollusca</taxon>
        <taxon>Bivalvia</taxon>
        <taxon>Autobranchia</taxon>
        <taxon>Pteriomorphia</taxon>
        <taxon>Arcoida</taxon>
        <taxon>Arcoidea</taxon>
        <taxon>Arcidae</taxon>
        <taxon>Tegillarca</taxon>
    </lineage>
</organism>
<sequence length="605" mass="68152">MQAFPCTILFVLVTGQLTTRAEDGNLGPFGPKYPITGAWFKDRFTQEEWNKTLTEFAKQDGDTILLGAPPIMLFNKSELLQDPDFKYCKGDSNGGSQNCFDDALQVVTKAGLNFSGFATYKYNEDYGDSILKCPPLDVRITGSRIYHRIVLPVNNVSSCPYPAGESVYILFTVFNGVDPHELLLKSAEDHKMSVYFSLPPAPRDESGITFYVKQFLQPYYEWVRRILLDHKNRYTNGKNRRKNVTLYGTLKGYYFNEDCPLINIDQSSYQFIEIETVGNLIRNMAPGKLFTISAVIDMNINLHGDSNKSFKKRAPNNVIIDSHVKGFEVLANSSVIDNVAVYEGRGMGRGAYYWQTQVNSSVSKIDPVLDKIIRYRNPSWRENVTFGEVFSGSNQELFSAIGQQRDTLIKGGVKVDFWFIIEAFEYLQDDENICLPIDPAGSGSGQIMDRTVKARIDRSLTGAGTTSQKIVSFAWDPDFTCTTEAHNGSLAVQIRSDSDRPIIADCFFHSPSNKSVVVIGYNLEGETQGFTVNWPDRDGQRHIMTDVHGYYFELDWGSAHQRLPSLMYTQLYDSYNALDLAMSGWVTVQAGGSYHPCTFTFSFDD</sequence>
<reference evidence="2 3" key="1">
    <citation type="submission" date="2022-12" db="EMBL/GenBank/DDBJ databases">
        <title>Chromosome-level genome of Tegillarca granosa.</title>
        <authorList>
            <person name="Kim J."/>
        </authorList>
    </citation>
    <scope>NUCLEOTIDE SEQUENCE [LARGE SCALE GENOMIC DNA]</scope>
    <source>
        <strain evidence="2">Teg-2019</strain>
        <tissue evidence="2">Adductor muscle</tissue>
    </source>
</reference>
<comment type="caution">
    <text evidence="2">The sequence shown here is derived from an EMBL/GenBank/DDBJ whole genome shotgun (WGS) entry which is preliminary data.</text>
</comment>
<name>A0ABQ9FDZ9_TEGGR</name>
<dbReference type="EMBL" id="JARBDR010000337">
    <property type="protein sequence ID" value="KAJ8315524.1"/>
    <property type="molecule type" value="Genomic_DNA"/>
</dbReference>
<evidence type="ECO:0000313" key="2">
    <source>
        <dbReference type="EMBL" id="KAJ8315524.1"/>
    </source>
</evidence>
<dbReference type="Gene3D" id="3.20.20.80">
    <property type="entry name" value="Glycosidases"/>
    <property type="match status" value="1"/>
</dbReference>